<organism evidence="2">
    <name type="scientific">Arabidopsis thaliana</name>
    <name type="common">Mouse-ear cress</name>
    <dbReference type="NCBI Taxonomy" id="3702"/>
    <lineage>
        <taxon>Eukaryota</taxon>
        <taxon>Viridiplantae</taxon>
        <taxon>Streptophyta</taxon>
        <taxon>Embryophyta</taxon>
        <taxon>Tracheophyta</taxon>
        <taxon>Spermatophyta</taxon>
        <taxon>Magnoliopsida</taxon>
        <taxon>eudicotyledons</taxon>
        <taxon>Gunneridae</taxon>
        <taxon>Pentapetalae</taxon>
        <taxon>rosids</taxon>
        <taxon>malvids</taxon>
        <taxon>Brassicales</taxon>
        <taxon>Brassicaceae</taxon>
        <taxon>Camelineae</taxon>
        <taxon>Arabidopsis</taxon>
    </lineage>
</organism>
<feature type="region of interest" description="Disordered" evidence="1">
    <location>
        <begin position="112"/>
        <end position="143"/>
    </location>
</feature>
<sequence>MTMKSIKEREVEQLATTYVTVQELLYALQFVVFQVTPAIQEGPYPRRQSILSRKKSYRVDPIFRPEAVLDPAQDVLWSDDKVDPRVYIMVKLAAEGLNPQKQKISTILKGVRGRKSAKQGRISKNPTGNRRIHQSFSNEEESV</sequence>
<evidence type="ECO:0000313" key="2">
    <source>
        <dbReference type="EMBL" id="AAF79376.1"/>
    </source>
</evidence>
<name>Q9LQF9_ARATH</name>
<protein>
    <submittedName>
        <fullName evidence="2">F15O4.26</fullName>
    </submittedName>
</protein>
<reference evidence="2" key="1">
    <citation type="submission" date="1999-10" db="EMBL/GenBank/DDBJ databases">
        <authorList>
            <person name="Ecker J.R."/>
        </authorList>
    </citation>
    <scope>NUCLEOTIDE SEQUENCE</scope>
</reference>
<reference key="2">
    <citation type="journal article" date="2000" name="Nature">
        <title>Sequence and analysis of chromosome 1 of the plant Arabidopsis thaliana.</title>
        <authorList>
            <person name="Theologis A."/>
            <person name="Ecker J.R."/>
            <person name="Palm C.J."/>
            <person name="Federspiel N.A."/>
            <person name="Kaul S."/>
            <person name="White O."/>
            <person name="Alonso J."/>
            <person name="Altafi H."/>
            <person name="Araujo R."/>
            <person name="Bowman C.L."/>
            <person name="Brooks S.Y."/>
            <person name="Buehler E."/>
            <person name="Chan A."/>
            <person name="Chao Q."/>
            <person name="Chen H."/>
            <person name="Cheuk R.F."/>
            <person name="Chin C.W."/>
            <person name="Chung M.K."/>
            <person name="Conn L."/>
            <person name="Conway A.B."/>
            <person name="Conway A.R."/>
            <person name="Creasy T.H."/>
            <person name="Dewar K."/>
            <person name="Dunn P."/>
            <person name="Etgu P."/>
            <person name="Feldblyum T.V."/>
            <person name="Feng J."/>
            <person name="Fong B."/>
            <person name="Fujii C.Y."/>
            <person name="Gill J.E."/>
            <person name="Goldsmith A.D."/>
            <person name="Haas B."/>
            <person name="Hansen N.F."/>
            <person name="Hughes B."/>
            <person name="Huizar L."/>
            <person name="Hunter J.L."/>
            <person name="Jenkins J."/>
            <person name="Johnson-Hopson C."/>
            <person name="Khan S."/>
            <person name="Khaykin E."/>
            <person name="Kim C.J."/>
            <person name="Koo H.L."/>
            <person name="Kremenetskaia I."/>
            <person name="Kurtz D.B."/>
            <person name="Kwan A."/>
            <person name="Lam B."/>
            <person name="Langin-Hooper S."/>
            <person name="Lee A."/>
            <person name="Lee J.M."/>
            <person name="Lenz C.A."/>
            <person name="Li J.H."/>
            <person name="Li Y."/>
            <person name="Lin X."/>
            <person name="Liu S.X."/>
            <person name="Liu Z.A."/>
            <person name="Luros J.S."/>
            <person name="Maiti R."/>
            <person name="Marziali A."/>
            <person name="Militscher J."/>
            <person name="Miranda M."/>
            <person name="Nguyen M."/>
            <person name="Nierman W.C."/>
            <person name="Osborne B.I."/>
            <person name="Pai G."/>
            <person name="Peterson J."/>
            <person name="Pham P.K."/>
            <person name="Rizzo M."/>
            <person name="Rooney T."/>
            <person name="Rowley D."/>
            <person name="Sakano H."/>
            <person name="Salzberg S.L."/>
            <person name="Schwartz J.R."/>
            <person name="Shinn P."/>
            <person name="Southwick A.M."/>
            <person name="Sun H."/>
            <person name="Tallon L.J."/>
            <person name="Tambunga G."/>
            <person name="Toriumi M.J."/>
            <person name="Town C.D."/>
            <person name="Utterback T."/>
            <person name="Van Aken S."/>
            <person name="Vaysberg M."/>
            <person name="Vysotskaia V.S."/>
            <person name="Walker M."/>
            <person name="Wu D."/>
            <person name="Yu G."/>
            <person name="Fraser C.M."/>
            <person name="Venter J.C."/>
            <person name="Davis R.W."/>
        </authorList>
    </citation>
    <scope>NUCLEOTIDE SEQUENCE [LARGE SCALE GENOMIC DNA]</scope>
    <source>
        <strain>cv. Columbia</strain>
    </source>
</reference>
<evidence type="ECO:0000256" key="1">
    <source>
        <dbReference type="SAM" id="MobiDB-lite"/>
    </source>
</evidence>
<dbReference type="AlphaFoldDB" id="Q9LQF9"/>
<accession>Q9LQF9</accession>
<proteinExistence type="predicted"/>
<dbReference type="EMBL" id="AC007887">
    <property type="protein sequence ID" value="AAF79376.1"/>
    <property type="molecule type" value="Genomic_DNA"/>
</dbReference>
<reference evidence="2" key="3">
    <citation type="submission" date="2000-06" db="EMBL/GenBank/DDBJ databases">
        <authorList>
            <person name="Cheuk R."/>
            <person name="Shinn P."/>
            <person name="Brooks S."/>
            <person name="Buehler E."/>
            <person name="Chao Q."/>
            <person name="Johnson-Hopson C."/>
            <person name="Khan S."/>
            <person name="Kim C."/>
            <person name="Altafi H."/>
            <person name="Bei B."/>
            <person name="Chin C."/>
            <person name="Chiou J."/>
            <person name="Choi E."/>
            <person name="Conn L."/>
            <person name="Conway A."/>
            <person name="Gonzalez A."/>
            <person name="Hansen N."/>
            <person name="Howing B."/>
            <person name="Koo T."/>
            <person name="Lam B."/>
            <person name="Lee J."/>
            <person name="Lenz C."/>
            <person name="Li J."/>
            <person name="Liu A."/>
            <person name="Liu J."/>
            <person name="Liu S."/>
            <person name="Mukharsky N."/>
            <person name="Nguyen M."/>
            <person name="Palm C."/>
            <person name="Pham P."/>
            <person name="Sakano H."/>
            <person name="Schwartz J."/>
            <person name="Southwick A."/>
            <person name="Thaveri A."/>
            <person name="Toriumi M."/>
            <person name="Vaysberg M."/>
            <person name="Yu G."/>
            <person name="Davis R."/>
            <person name="Federspiel N."/>
            <person name="Theologis A."/>
            <person name="Ecker J."/>
        </authorList>
    </citation>
    <scope>NUCLEOTIDE SEQUENCE</scope>
</reference>